<dbReference type="PROSITE" id="PS51257">
    <property type="entry name" value="PROKAR_LIPOPROTEIN"/>
    <property type="match status" value="1"/>
</dbReference>
<dbReference type="EMBL" id="JACCHL010000001">
    <property type="protein sequence ID" value="NYH52436.1"/>
    <property type="molecule type" value="Genomic_DNA"/>
</dbReference>
<dbReference type="RefSeq" id="WP_179809877.1">
    <property type="nucleotide sequence ID" value="NZ_JACCHL010000001.1"/>
</dbReference>
<proteinExistence type="predicted"/>
<evidence type="ECO:0000313" key="2">
    <source>
        <dbReference type="Proteomes" id="UP000584931"/>
    </source>
</evidence>
<dbReference type="SUPFAM" id="SSF82171">
    <property type="entry name" value="DPP6 N-terminal domain-like"/>
    <property type="match status" value="1"/>
</dbReference>
<name>A0A7Y9XAX4_9ACTN</name>
<gene>
    <name evidence="1" type="ORF">HNR06_002025</name>
</gene>
<protein>
    <submittedName>
        <fullName evidence="1">Uncharacterized protein</fullName>
    </submittedName>
</protein>
<reference evidence="1 2" key="1">
    <citation type="submission" date="2020-07" db="EMBL/GenBank/DDBJ databases">
        <title>Sequencing the genomes of 1000 actinobacteria strains.</title>
        <authorList>
            <person name="Klenk H.-P."/>
        </authorList>
    </citation>
    <scope>NUCLEOTIDE SEQUENCE [LARGE SCALE GENOMIC DNA]</scope>
    <source>
        <strain evidence="1 2">DSM 45278</strain>
    </source>
</reference>
<evidence type="ECO:0000313" key="1">
    <source>
        <dbReference type="EMBL" id="NYH52436.1"/>
    </source>
</evidence>
<organism evidence="1 2">
    <name type="scientific">Nocardiopsis sinuspersici</name>
    <dbReference type="NCBI Taxonomy" id="501010"/>
    <lineage>
        <taxon>Bacteria</taxon>
        <taxon>Bacillati</taxon>
        <taxon>Actinomycetota</taxon>
        <taxon>Actinomycetes</taxon>
        <taxon>Streptosporangiales</taxon>
        <taxon>Nocardiopsidaceae</taxon>
        <taxon>Nocardiopsis</taxon>
    </lineage>
</organism>
<sequence length="375" mass="39001">MRRSLATASAVCLMAVTACEGSPSGSEDPPETAEEVAERGLIGIALLHRGYEGGDPEKDQVLVFHDPETGQPLHELDLPDGAVDPMAPDLPVHAQFSEDWRFFAYATDEPSAITVAALTGPGEDGAAAEEGGEAAPAYQPVESVGAAAGEVLSHPVVHGDRLWYVSTDEQAARPPQVMSVPLDAPGGAPEQEGTLVLGEQRRPSDWALTPDGALHVRDSVPTRRVPGAGGPVLVVRETGGSVVNASMNTGEGLWLTFNDAPVWGGGTAVLGPDPDSAQPAAGAYLVTVDGQSHTSARLLEDSGGPVVQYTPSPGRDALLLQTGQAWYRVDLEEGGVAGTEELFPRFHDASMDGYPLVVRWSQEAPEADPGASPSG</sequence>
<accession>A0A7Y9XAX4</accession>
<comment type="caution">
    <text evidence="1">The sequence shown here is derived from an EMBL/GenBank/DDBJ whole genome shotgun (WGS) entry which is preliminary data.</text>
</comment>
<dbReference type="Proteomes" id="UP000584931">
    <property type="component" value="Unassembled WGS sequence"/>
</dbReference>
<dbReference type="AlphaFoldDB" id="A0A7Y9XAX4"/>